<evidence type="ECO:0000313" key="4">
    <source>
        <dbReference type="Proteomes" id="UP001165136"/>
    </source>
</evidence>
<dbReference type="SUPFAM" id="SSF49879">
    <property type="entry name" value="SMAD/FHA domain"/>
    <property type="match status" value="1"/>
</dbReference>
<name>A0A9W6R044_9PSEU</name>
<dbReference type="CDD" id="cd00060">
    <property type="entry name" value="FHA"/>
    <property type="match status" value="1"/>
</dbReference>
<protein>
    <recommendedName>
        <fullName evidence="2">FHA domain-containing protein</fullName>
    </recommendedName>
</protein>
<keyword evidence="1" id="KW-0597">Phosphoprotein</keyword>
<dbReference type="InterPro" id="IPR008984">
    <property type="entry name" value="SMAD_FHA_dom_sf"/>
</dbReference>
<keyword evidence="4" id="KW-1185">Reference proteome</keyword>
<proteinExistence type="predicted"/>
<dbReference type="PROSITE" id="PS50006">
    <property type="entry name" value="FHA_DOMAIN"/>
    <property type="match status" value="1"/>
</dbReference>
<reference evidence="3" key="1">
    <citation type="submission" date="2023-03" db="EMBL/GenBank/DDBJ databases">
        <title>Amycolatopsis taiwanensis NBRC 103393.</title>
        <authorList>
            <person name="Ichikawa N."/>
            <person name="Sato H."/>
            <person name="Tonouchi N."/>
        </authorList>
    </citation>
    <scope>NUCLEOTIDE SEQUENCE</scope>
    <source>
        <strain evidence="3">NBRC 103393</strain>
    </source>
</reference>
<dbReference type="EMBL" id="BSTI01000003">
    <property type="protein sequence ID" value="GLY65110.1"/>
    <property type="molecule type" value="Genomic_DNA"/>
</dbReference>
<sequence>MNQTFQTLKPRGGRRLDPSHASLARGVATSEPGVLSALSLAGGVSLGPRDGRTLLFGRNRPEVHVCLGENDLQISRHHGSLTCRRGQWWLANTGGRPIRLAGKRLLFRDEDPVPLDTGYTPLFVRGSAGREHLLEVFVSGPDGGAPGPQHSRLTNPGEVYLLKPEEKLALVALGQRYLLHEAQPQPWTWKDTAALLDEIQPGTGWRSRRVENLVTDVRMRLSRAGVQGLTREEVGEPVGNSLNHNLLTELLMSATLVPRDLDLLDDPDGRLPD</sequence>
<dbReference type="InterPro" id="IPR000253">
    <property type="entry name" value="FHA_dom"/>
</dbReference>
<feature type="domain" description="FHA" evidence="2">
    <location>
        <begin position="54"/>
        <end position="105"/>
    </location>
</feature>
<evidence type="ECO:0000313" key="3">
    <source>
        <dbReference type="EMBL" id="GLY65110.1"/>
    </source>
</evidence>
<evidence type="ECO:0000259" key="2">
    <source>
        <dbReference type="PROSITE" id="PS50006"/>
    </source>
</evidence>
<dbReference type="AlphaFoldDB" id="A0A9W6R044"/>
<organism evidence="3 4">
    <name type="scientific">Amycolatopsis taiwanensis</name>
    <dbReference type="NCBI Taxonomy" id="342230"/>
    <lineage>
        <taxon>Bacteria</taxon>
        <taxon>Bacillati</taxon>
        <taxon>Actinomycetota</taxon>
        <taxon>Actinomycetes</taxon>
        <taxon>Pseudonocardiales</taxon>
        <taxon>Pseudonocardiaceae</taxon>
        <taxon>Amycolatopsis</taxon>
    </lineage>
</organism>
<accession>A0A9W6R044</accession>
<dbReference type="Gene3D" id="2.60.200.20">
    <property type="match status" value="1"/>
</dbReference>
<evidence type="ECO:0000256" key="1">
    <source>
        <dbReference type="ARBA" id="ARBA00022553"/>
    </source>
</evidence>
<gene>
    <name evidence="3" type="ORF">Atai01_17290</name>
</gene>
<dbReference type="Proteomes" id="UP001165136">
    <property type="component" value="Unassembled WGS sequence"/>
</dbReference>
<comment type="caution">
    <text evidence="3">The sequence shown here is derived from an EMBL/GenBank/DDBJ whole genome shotgun (WGS) entry which is preliminary data.</text>
</comment>
<dbReference type="RefSeq" id="WP_052372868.1">
    <property type="nucleotide sequence ID" value="NZ_BSTI01000003.1"/>
</dbReference>